<dbReference type="EMBL" id="HBGF01034676">
    <property type="protein sequence ID" value="CAD9132460.1"/>
    <property type="molecule type" value="Transcribed_RNA"/>
</dbReference>
<evidence type="ECO:0000313" key="2">
    <source>
        <dbReference type="EMBL" id="CAD9132460.1"/>
    </source>
</evidence>
<organism evidence="2">
    <name type="scientific">Neobodo designis</name>
    <name type="common">Flagellated protozoan</name>
    <name type="synonym">Bodo designis</name>
    <dbReference type="NCBI Taxonomy" id="312471"/>
    <lineage>
        <taxon>Eukaryota</taxon>
        <taxon>Discoba</taxon>
        <taxon>Euglenozoa</taxon>
        <taxon>Kinetoplastea</taxon>
        <taxon>Metakinetoplastina</taxon>
        <taxon>Neobodonida</taxon>
        <taxon>Neobodo</taxon>
    </lineage>
</organism>
<dbReference type="AlphaFoldDB" id="A0A7S1MIA7"/>
<accession>A0A7S1MIA7</accession>
<evidence type="ECO:0000256" key="1">
    <source>
        <dbReference type="SAM" id="Phobius"/>
    </source>
</evidence>
<keyword evidence="1" id="KW-0812">Transmembrane</keyword>
<gene>
    <name evidence="2" type="ORF">NDES1114_LOCUS23236</name>
</gene>
<sequence length="105" mass="10841">MTIACVSTVPRTVGLFDLQMGQDLQPLLGVKMFSSLSTAHLFVLAAAAALVELAIVAEAALERFNARLAEVVETNVQGVADANPGGHDAAVTLALAAASAKPRQR</sequence>
<keyword evidence="1" id="KW-1133">Transmembrane helix</keyword>
<protein>
    <submittedName>
        <fullName evidence="2">Uncharacterized protein</fullName>
    </submittedName>
</protein>
<keyword evidence="1" id="KW-0472">Membrane</keyword>
<feature type="transmembrane region" description="Helical" evidence="1">
    <location>
        <begin position="39"/>
        <end position="61"/>
    </location>
</feature>
<reference evidence="2" key="1">
    <citation type="submission" date="2021-01" db="EMBL/GenBank/DDBJ databases">
        <authorList>
            <person name="Corre E."/>
            <person name="Pelletier E."/>
            <person name="Niang G."/>
            <person name="Scheremetjew M."/>
            <person name="Finn R."/>
            <person name="Kale V."/>
            <person name="Holt S."/>
            <person name="Cochrane G."/>
            <person name="Meng A."/>
            <person name="Brown T."/>
            <person name="Cohen L."/>
        </authorList>
    </citation>
    <scope>NUCLEOTIDE SEQUENCE</scope>
    <source>
        <strain evidence="2">CCAP 1951/1</strain>
    </source>
</reference>
<name>A0A7S1MIA7_NEODS</name>
<proteinExistence type="predicted"/>